<dbReference type="HOGENOM" id="CLU_483728_0_0_9"/>
<protein>
    <submittedName>
        <fullName evidence="2">Uncharacterized protein</fullName>
    </submittedName>
</protein>
<dbReference type="RefSeq" id="WP_013282268.1">
    <property type="nucleotide sequence ID" value="NC_014387.1"/>
</dbReference>
<gene>
    <name evidence="2" type="ordered locus">bpr_I2886</name>
</gene>
<evidence type="ECO:0000313" key="2">
    <source>
        <dbReference type="EMBL" id="ADL35616.1"/>
    </source>
</evidence>
<feature type="transmembrane region" description="Helical" evidence="1">
    <location>
        <begin position="295"/>
        <end position="316"/>
    </location>
</feature>
<keyword evidence="1" id="KW-0472">Membrane</keyword>
<feature type="transmembrane region" description="Helical" evidence="1">
    <location>
        <begin position="135"/>
        <end position="151"/>
    </location>
</feature>
<keyword evidence="3" id="KW-1185">Reference proteome</keyword>
<feature type="transmembrane region" description="Helical" evidence="1">
    <location>
        <begin position="387"/>
        <end position="409"/>
    </location>
</feature>
<reference evidence="2 3" key="1">
    <citation type="journal article" date="2010" name="PLoS ONE">
        <title>The glycobiome of the rumen bacterium Butyrivibrio proteoclasticus B316(T) highlights adaptation to a polysaccharide-rich environment.</title>
        <authorList>
            <person name="Kelly W.J."/>
            <person name="Leahy S.C."/>
            <person name="Altermann E."/>
            <person name="Yeoman C.J."/>
            <person name="Dunne J.C."/>
            <person name="Kong Z."/>
            <person name="Pacheco D.M."/>
            <person name="Li D."/>
            <person name="Noel S.J."/>
            <person name="Moon C.D."/>
            <person name="Cookson A.L."/>
            <person name="Attwood G.T."/>
        </authorList>
    </citation>
    <scope>NUCLEOTIDE SEQUENCE [LARGE SCALE GENOMIC DNA]</scope>
    <source>
        <strain evidence="3">ATCC 51982 / DSM 14932 / B316</strain>
    </source>
</reference>
<feature type="transmembrane region" description="Helical" evidence="1">
    <location>
        <begin position="328"/>
        <end position="347"/>
    </location>
</feature>
<dbReference type="STRING" id="515622.bpr_I2886"/>
<feature type="transmembrane region" description="Helical" evidence="1">
    <location>
        <begin position="111"/>
        <end position="129"/>
    </location>
</feature>
<dbReference type="eggNOG" id="COG1807">
    <property type="taxonomic scope" value="Bacteria"/>
</dbReference>
<feature type="transmembrane region" description="Helical" evidence="1">
    <location>
        <begin position="353"/>
        <end position="375"/>
    </location>
</feature>
<dbReference type="Proteomes" id="UP000001299">
    <property type="component" value="Chromosome 1"/>
</dbReference>
<feature type="transmembrane region" description="Helical" evidence="1">
    <location>
        <begin position="204"/>
        <end position="229"/>
    </location>
</feature>
<feature type="transmembrane region" description="Helical" evidence="1">
    <location>
        <begin position="83"/>
        <end position="104"/>
    </location>
</feature>
<sequence>MTKKLSVDYFKEHIACILLITFMGIIYIYNMFANKPWYDELYTYYYFISRGPIYAAIHWPVPNNHVGYSVLSAFLDFFGNPYIGLRGVSCIAAICNLILIYRLCLNFMNKWFSTTATALYAGAFLVFRLAFQGRGYTLATTCLLVAILAVYKVSIGQCFMRNYVLFAAALTLGLYIVPSSIYWVVPVCVTGGLYLLVQKRFKDLWHLVFSGIIAAIATTFLYLLIWLAIGANLLSKNPESMFYGISQVRIILKAPFAAAKTGIDYMLATPYIQSIDRLTCIKTMPDYFVSLFGNYYNRCGLLLFILLIIVTVISIVMTIINIRSRQGFFLHLFISCGLVIVPLMLVVQSVHPYLRVLSFWAVFLFIGIVYCLYVFVLKLTQEKAQNILSLSLAFAAIIVTAASCFSSFYKSPLATRENEIAIALAELDDPHAIDNIFYTDDFQKYVIKFYYDYAPNEVYTLEGADYVITGPEFTDPGNEIPEWPVLYGYSPEMISYVKDNMTEIASTETYTIYRK</sequence>
<accession>E0S0C9</accession>
<organism evidence="2 3">
    <name type="scientific">Butyrivibrio proteoclasticus (strain ATCC 51982 / DSM 14932 / B316)</name>
    <name type="common">Clostridium proteoclasticum</name>
    <dbReference type="NCBI Taxonomy" id="515622"/>
    <lineage>
        <taxon>Bacteria</taxon>
        <taxon>Bacillati</taxon>
        <taxon>Bacillota</taxon>
        <taxon>Clostridia</taxon>
        <taxon>Lachnospirales</taxon>
        <taxon>Lachnospiraceae</taxon>
        <taxon>Butyrivibrio</taxon>
    </lineage>
</organism>
<dbReference type="AlphaFoldDB" id="E0S0C9"/>
<name>E0S0C9_BUTPB</name>
<keyword evidence="1" id="KW-1133">Transmembrane helix</keyword>
<feature type="transmembrane region" description="Helical" evidence="1">
    <location>
        <begin position="158"/>
        <end position="175"/>
    </location>
</feature>
<dbReference type="EMBL" id="CP001810">
    <property type="protein sequence ID" value="ADL35616.1"/>
    <property type="molecule type" value="Genomic_DNA"/>
</dbReference>
<dbReference type="KEGG" id="bpb:bpr_I2886"/>
<keyword evidence="1" id="KW-0812">Transmembrane</keyword>
<evidence type="ECO:0000313" key="3">
    <source>
        <dbReference type="Proteomes" id="UP000001299"/>
    </source>
</evidence>
<evidence type="ECO:0000256" key="1">
    <source>
        <dbReference type="SAM" id="Phobius"/>
    </source>
</evidence>
<feature type="transmembrane region" description="Helical" evidence="1">
    <location>
        <begin position="12"/>
        <end position="32"/>
    </location>
</feature>
<proteinExistence type="predicted"/>